<name>A0A9D2BUR1_9FIRM</name>
<feature type="signal peptide" evidence="7">
    <location>
        <begin position="1"/>
        <end position="26"/>
    </location>
</feature>
<evidence type="ECO:0000256" key="4">
    <source>
        <dbReference type="ARBA" id="ARBA00022801"/>
    </source>
</evidence>
<dbReference type="InterPro" id="IPR036962">
    <property type="entry name" value="Glyco_hydro_3_N_sf"/>
</dbReference>
<evidence type="ECO:0000313" key="9">
    <source>
        <dbReference type="EMBL" id="HIX94883.1"/>
    </source>
</evidence>
<sequence length="432" mass="45147">MNRRFGRLAALLALALLCGCTPAPGAAQPTPQPELPATETPALSGPAEPAPTAAPAQEQTPAPEPAPEEADPVAALLQQMTLREKVGQLFMIRPDSLDLTLPQEEIDDEYADGVTALSDAMRKTLQDYPVGGICQFGKNITGPQQIAQFNADLQAASKIPLLISVDEEGGAVARLANHPAFDLPRYESAAAVGETGDPEAAREMGAAIGAYLKDYGFTMDFAPDADVYTNPANTVIGTRAFSQDAATAAAMAGAMAQGLQAQGILPTLKHFPGHGDTAEDSHSGLAYSHRTKEEMLQCEFLPFMQPTQGEGGIGPHAIMVGHIAAPALDGDTPASLSYHIVTGLLRGELLQGEDVLVVTDSLAMGAITEQYAPAEAAVQALNAGCDILLMPDGLTEAFDGVVAAVENGTVSEERLNESVARILRVKQQYAGL</sequence>
<comment type="catalytic activity">
    <reaction evidence="1">
        <text>Hydrolysis of terminal non-reducing N-acetyl-D-hexosamine residues in N-acetyl-beta-D-hexosaminides.</text>
        <dbReference type="EC" id="3.2.1.52"/>
    </reaction>
</comment>
<comment type="caution">
    <text evidence="9">The sequence shown here is derived from an EMBL/GenBank/DDBJ whole genome shotgun (WGS) entry which is preliminary data.</text>
</comment>
<comment type="similarity">
    <text evidence="2">Belongs to the glycosyl hydrolase 3 family.</text>
</comment>
<feature type="chain" id="PRO_5038778144" description="beta-N-acetylhexosaminidase" evidence="7">
    <location>
        <begin position="27"/>
        <end position="432"/>
    </location>
</feature>
<evidence type="ECO:0000313" key="10">
    <source>
        <dbReference type="Proteomes" id="UP000886751"/>
    </source>
</evidence>
<evidence type="ECO:0000256" key="2">
    <source>
        <dbReference type="ARBA" id="ARBA00005336"/>
    </source>
</evidence>
<gene>
    <name evidence="9" type="ORF">H9846_05445</name>
</gene>
<dbReference type="EMBL" id="DXEI01000080">
    <property type="protein sequence ID" value="HIX94883.1"/>
    <property type="molecule type" value="Genomic_DNA"/>
</dbReference>
<evidence type="ECO:0000256" key="7">
    <source>
        <dbReference type="SAM" id="SignalP"/>
    </source>
</evidence>
<dbReference type="Pfam" id="PF00933">
    <property type="entry name" value="Glyco_hydro_3"/>
    <property type="match status" value="1"/>
</dbReference>
<accession>A0A9D2BUR1</accession>
<dbReference type="PANTHER" id="PTHR30480">
    <property type="entry name" value="BETA-HEXOSAMINIDASE-RELATED"/>
    <property type="match status" value="1"/>
</dbReference>
<protein>
    <recommendedName>
        <fullName evidence="3">beta-N-acetylhexosaminidase</fullName>
        <ecNumber evidence="3">3.2.1.52</ecNumber>
    </recommendedName>
</protein>
<dbReference type="GO" id="GO:0004563">
    <property type="term" value="F:beta-N-acetylhexosaminidase activity"/>
    <property type="evidence" value="ECO:0007669"/>
    <property type="project" value="UniProtKB-EC"/>
</dbReference>
<feature type="region of interest" description="Disordered" evidence="6">
    <location>
        <begin position="23"/>
        <end position="70"/>
    </location>
</feature>
<evidence type="ECO:0000256" key="6">
    <source>
        <dbReference type="SAM" id="MobiDB-lite"/>
    </source>
</evidence>
<keyword evidence="4 9" id="KW-0378">Hydrolase</keyword>
<dbReference type="GO" id="GO:0009254">
    <property type="term" value="P:peptidoglycan turnover"/>
    <property type="evidence" value="ECO:0007669"/>
    <property type="project" value="TreeGrafter"/>
</dbReference>
<dbReference type="PANTHER" id="PTHR30480:SF13">
    <property type="entry name" value="BETA-HEXOSAMINIDASE"/>
    <property type="match status" value="1"/>
</dbReference>
<dbReference type="InterPro" id="IPR017853">
    <property type="entry name" value="GH"/>
</dbReference>
<dbReference type="SUPFAM" id="SSF51445">
    <property type="entry name" value="(Trans)glycosidases"/>
    <property type="match status" value="1"/>
</dbReference>
<dbReference type="Gene3D" id="3.20.20.300">
    <property type="entry name" value="Glycoside hydrolase, family 3, N-terminal domain"/>
    <property type="match status" value="1"/>
</dbReference>
<dbReference type="Proteomes" id="UP000886751">
    <property type="component" value="Unassembled WGS sequence"/>
</dbReference>
<reference evidence="9" key="1">
    <citation type="journal article" date="2021" name="PeerJ">
        <title>Extensive microbial diversity within the chicken gut microbiome revealed by metagenomics and culture.</title>
        <authorList>
            <person name="Gilroy R."/>
            <person name="Ravi A."/>
            <person name="Getino M."/>
            <person name="Pursley I."/>
            <person name="Horton D.L."/>
            <person name="Alikhan N.F."/>
            <person name="Baker D."/>
            <person name="Gharbi K."/>
            <person name="Hall N."/>
            <person name="Watson M."/>
            <person name="Adriaenssens E.M."/>
            <person name="Foster-Nyarko E."/>
            <person name="Jarju S."/>
            <person name="Secka A."/>
            <person name="Antonio M."/>
            <person name="Oren A."/>
            <person name="Chaudhuri R.R."/>
            <person name="La Ragione R."/>
            <person name="Hildebrand F."/>
            <person name="Pallen M.J."/>
        </authorList>
    </citation>
    <scope>NUCLEOTIDE SEQUENCE</scope>
    <source>
        <strain evidence="9">ChiHecec2B26-7398</strain>
    </source>
</reference>
<dbReference type="InterPro" id="IPR050226">
    <property type="entry name" value="NagZ_Beta-hexosaminidase"/>
</dbReference>
<evidence type="ECO:0000259" key="8">
    <source>
        <dbReference type="Pfam" id="PF00933"/>
    </source>
</evidence>
<dbReference type="PROSITE" id="PS51257">
    <property type="entry name" value="PROKAR_LIPOPROTEIN"/>
    <property type="match status" value="1"/>
</dbReference>
<dbReference type="EC" id="3.2.1.52" evidence="3"/>
<dbReference type="GO" id="GO:0005975">
    <property type="term" value="P:carbohydrate metabolic process"/>
    <property type="evidence" value="ECO:0007669"/>
    <property type="project" value="InterPro"/>
</dbReference>
<dbReference type="AlphaFoldDB" id="A0A9D2BUR1"/>
<reference evidence="9" key="2">
    <citation type="submission" date="2021-04" db="EMBL/GenBank/DDBJ databases">
        <authorList>
            <person name="Gilroy R."/>
        </authorList>
    </citation>
    <scope>NUCLEOTIDE SEQUENCE</scope>
    <source>
        <strain evidence="9">ChiHecec2B26-7398</strain>
    </source>
</reference>
<proteinExistence type="inferred from homology"/>
<keyword evidence="5" id="KW-0326">Glycosidase</keyword>
<evidence type="ECO:0000256" key="5">
    <source>
        <dbReference type="ARBA" id="ARBA00023295"/>
    </source>
</evidence>
<feature type="compositionally biased region" description="Low complexity" evidence="6">
    <location>
        <begin position="46"/>
        <end position="61"/>
    </location>
</feature>
<feature type="domain" description="Glycoside hydrolase family 3 N-terminal" evidence="8">
    <location>
        <begin position="81"/>
        <end position="425"/>
    </location>
</feature>
<evidence type="ECO:0000256" key="3">
    <source>
        <dbReference type="ARBA" id="ARBA00012663"/>
    </source>
</evidence>
<dbReference type="InterPro" id="IPR001764">
    <property type="entry name" value="Glyco_hydro_3_N"/>
</dbReference>
<evidence type="ECO:0000256" key="1">
    <source>
        <dbReference type="ARBA" id="ARBA00001231"/>
    </source>
</evidence>
<organism evidence="9 10">
    <name type="scientific">Candidatus Gemmiger excrementipullorum</name>
    <dbReference type="NCBI Taxonomy" id="2838610"/>
    <lineage>
        <taxon>Bacteria</taxon>
        <taxon>Bacillati</taxon>
        <taxon>Bacillota</taxon>
        <taxon>Clostridia</taxon>
        <taxon>Eubacteriales</taxon>
        <taxon>Gemmiger</taxon>
    </lineage>
</organism>
<keyword evidence="7" id="KW-0732">Signal</keyword>